<dbReference type="SUPFAM" id="SSF117839">
    <property type="entry name" value="WWE domain"/>
    <property type="match status" value="1"/>
</dbReference>
<dbReference type="Proteomes" id="UP000663862">
    <property type="component" value="Unassembled WGS sequence"/>
</dbReference>
<reference evidence="3" key="1">
    <citation type="submission" date="2021-02" db="EMBL/GenBank/DDBJ databases">
        <authorList>
            <person name="Nowell W R."/>
        </authorList>
    </citation>
    <scope>NUCLEOTIDE SEQUENCE</scope>
</reference>
<dbReference type="InterPro" id="IPR004170">
    <property type="entry name" value="WWE_dom"/>
</dbReference>
<name>A0A821GNC1_9BILA</name>
<dbReference type="AlphaFoldDB" id="A0A821GNC1"/>
<comment type="caution">
    <text evidence="3">The sequence shown here is derived from an EMBL/GenBank/DDBJ whole genome shotgun (WGS) entry which is preliminary data.</text>
</comment>
<dbReference type="InterPro" id="IPR037197">
    <property type="entry name" value="WWE_dom_sf"/>
</dbReference>
<gene>
    <name evidence="2" type="ORF">FME351_LOCUS22662</name>
    <name evidence="3" type="ORF">TSG867_LOCUS31874</name>
</gene>
<evidence type="ECO:0000313" key="4">
    <source>
        <dbReference type="Proteomes" id="UP000663862"/>
    </source>
</evidence>
<dbReference type="PROSITE" id="PS50918">
    <property type="entry name" value="WWE"/>
    <property type="match status" value="1"/>
</dbReference>
<evidence type="ECO:0000259" key="1">
    <source>
        <dbReference type="PROSITE" id="PS50918"/>
    </source>
</evidence>
<evidence type="ECO:0000313" key="2">
    <source>
        <dbReference type="EMBL" id="CAF3615564.1"/>
    </source>
</evidence>
<feature type="domain" description="WWE" evidence="1">
    <location>
        <begin position="8"/>
        <end position="104"/>
    </location>
</feature>
<dbReference type="Proteomes" id="UP000663869">
    <property type="component" value="Unassembled WGS sequence"/>
</dbReference>
<dbReference type="EMBL" id="CAJNYU010002964">
    <property type="protein sequence ID" value="CAF3615564.1"/>
    <property type="molecule type" value="Genomic_DNA"/>
</dbReference>
<organism evidence="3 4">
    <name type="scientific">Rotaria socialis</name>
    <dbReference type="NCBI Taxonomy" id="392032"/>
    <lineage>
        <taxon>Eukaryota</taxon>
        <taxon>Metazoa</taxon>
        <taxon>Spiralia</taxon>
        <taxon>Gnathifera</taxon>
        <taxon>Rotifera</taxon>
        <taxon>Eurotatoria</taxon>
        <taxon>Bdelloidea</taxon>
        <taxon>Philodinida</taxon>
        <taxon>Philodinidae</taxon>
        <taxon>Rotaria</taxon>
    </lineage>
</organism>
<accession>A0A821GNC1</accession>
<evidence type="ECO:0000313" key="3">
    <source>
        <dbReference type="EMBL" id="CAF4671125.1"/>
    </source>
</evidence>
<dbReference type="EMBL" id="CAJOBQ010006374">
    <property type="protein sequence ID" value="CAF4671125.1"/>
    <property type="molecule type" value="Genomic_DNA"/>
</dbReference>
<proteinExistence type="predicted"/>
<sequence>MATVTAGNTTTISSSAKKKIIWIWQSNSHLWNENEQEEWKHYSDFEILVIEGAYAQKRDNVELEDYIINFEHMLKVNKVDYITNFKGMLEVSKVDRSKQRRVKRQETEISQDLREERFCFAENPVKSFTTSGGVWSEFIAEWMKKNEAIIEEKKEQWSEIVKQAAQGIFKESKSLNKEFEGQLISNELMKAKDKESHTIFECCVQLYSCG</sequence>
<dbReference type="Gene3D" id="3.30.720.50">
    <property type="match status" value="1"/>
</dbReference>
<protein>
    <recommendedName>
        <fullName evidence="1">WWE domain-containing protein</fullName>
    </recommendedName>
</protein>